<dbReference type="GO" id="GO:0019262">
    <property type="term" value="P:N-acetylneuraminate catabolic process"/>
    <property type="evidence" value="ECO:0007669"/>
    <property type="project" value="TreeGrafter"/>
</dbReference>
<feature type="active site" description="Schiff-base intermediate with substrate" evidence="4">
    <location>
        <position position="190"/>
    </location>
</feature>
<evidence type="ECO:0000256" key="2">
    <source>
        <dbReference type="ARBA" id="ARBA00023270"/>
    </source>
</evidence>
<evidence type="ECO:0000256" key="3">
    <source>
        <dbReference type="PIRNR" id="PIRNR001365"/>
    </source>
</evidence>
<dbReference type="PANTHER" id="PTHR42849:SF1">
    <property type="entry name" value="N-ACETYLNEURAMINATE LYASE"/>
    <property type="match status" value="1"/>
</dbReference>
<proteinExistence type="inferred from homology"/>
<dbReference type="EMBL" id="CAJVRC010000843">
    <property type="protein sequence ID" value="CAG8891000.1"/>
    <property type="molecule type" value="Genomic_DNA"/>
</dbReference>
<accession>A0A9W4K9W9</accession>
<sequence length="323" mass="34072">MTISSTPPYSAYFSPNKLLALPIPTSKMDPLYGIMVALITPFTDDKTAIDEGRLQAHIEHLIKAGVHGLVPGGSTGEFTTMTFAERKQLTELCIKFAAGRVPVVAGTGSLSSAEAVELSVHAAKAGAAATMVVPPFYDPVNLEQLHELLNEIHTASGLPIVFYNIPSASGITLSPTEIAGLSKVGVKYLKDTSGNAPALTELIFSLSDQITSFNGWDTLTFYGLAAGAPGGVWGAANIIPELAVELYDAVSVKGDLKRGREIWAKAFPICKSLESHNYAAAVKTGVELVGQPTGGLRKPFALLNPELTAELKQLLQNAGVKTV</sequence>
<keyword evidence="2" id="KW-0704">Schiff base</keyword>
<evidence type="ECO:0000313" key="7">
    <source>
        <dbReference type="Proteomes" id="UP001154252"/>
    </source>
</evidence>
<evidence type="ECO:0000313" key="6">
    <source>
        <dbReference type="EMBL" id="CAG8891000.1"/>
    </source>
</evidence>
<keyword evidence="7" id="KW-1185">Reference proteome</keyword>
<evidence type="ECO:0000256" key="1">
    <source>
        <dbReference type="ARBA" id="ARBA00023239"/>
    </source>
</evidence>
<dbReference type="InterPro" id="IPR002220">
    <property type="entry name" value="DapA-like"/>
</dbReference>
<dbReference type="CDD" id="cd00408">
    <property type="entry name" value="DHDPS-like"/>
    <property type="match status" value="1"/>
</dbReference>
<comment type="caution">
    <text evidence="6">The sequence shown here is derived from an EMBL/GenBank/DDBJ whole genome shotgun (WGS) entry which is preliminary data.</text>
</comment>
<dbReference type="PIRSF" id="PIRSF001365">
    <property type="entry name" value="DHDPS"/>
    <property type="match status" value="1"/>
</dbReference>
<reference evidence="6" key="1">
    <citation type="submission" date="2021-07" db="EMBL/GenBank/DDBJ databases">
        <authorList>
            <person name="Branca A.L. A."/>
        </authorList>
    </citation>
    <scope>NUCLEOTIDE SEQUENCE</scope>
</reference>
<dbReference type="AlphaFoldDB" id="A0A9W4K9W9"/>
<dbReference type="OrthoDB" id="191315at2759"/>
<dbReference type="Pfam" id="PF00701">
    <property type="entry name" value="DHDPS"/>
    <property type="match status" value="1"/>
</dbReference>
<dbReference type="GO" id="GO:0005829">
    <property type="term" value="C:cytosol"/>
    <property type="evidence" value="ECO:0007669"/>
    <property type="project" value="TreeGrafter"/>
</dbReference>
<keyword evidence="1 3" id="KW-0456">Lyase</keyword>
<dbReference type="GO" id="GO:0008747">
    <property type="term" value="F:N-acetylneuraminate lyase activity"/>
    <property type="evidence" value="ECO:0007669"/>
    <property type="project" value="TreeGrafter"/>
</dbReference>
<dbReference type="SUPFAM" id="SSF51569">
    <property type="entry name" value="Aldolase"/>
    <property type="match status" value="1"/>
</dbReference>
<dbReference type="SMART" id="SM01130">
    <property type="entry name" value="DHDPS"/>
    <property type="match status" value="1"/>
</dbReference>
<feature type="active site" description="Proton donor/acceptor" evidence="4">
    <location>
        <position position="163"/>
    </location>
</feature>
<evidence type="ECO:0000256" key="5">
    <source>
        <dbReference type="PIRSR" id="PIRSR001365-2"/>
    </source>
</evidence>
<protein>
    <recommendedName>
        <fullName evidence="8">Dihydrodipicolinate synthase</fullName>
    </recommendedName>
</protein>
<evidence type="ECO:0000256" key="4">
    <source>
        <dbReference type="PIRSR" id="PIRSR001365-1"/>
    </source>
</evidence>
<dbReference type="Gene3D" id="3.20.20.70">
    <property type="entry name" value="Aldolase class I"/>
    <property type="match status" value="1"/>
</dbReference>
<dbReference type="PANTHER" id="PTHR42849">
    <property type="entry name" value="N-ACETYLNEURAMINATE LYASE"/>
    <property type="match status" value="1"/>
</dbReference>
<dbReference type="InterPro" id="IPR013785">
    <property type="entry name" value="Aldolase_TIM"/>
</dbReference>
<organism evidence="6 7">
    <name type="scientific">Penicillium egyptiacum</name>
    <dbReference type="NCBI Taxonomy" id="1303716"/>
    <lineage>
        <taxon>Eukaryota</taxon>
        <taxon>Fungi</taxon>
        <taxon>Dikarya</taxon>
        <taxon>Ascomycota</taxon>
        <taxon>Pezizomycotina</taxon>
        <taxon>Eurotiomycetes</taxon>
        <taxon>Eurotiomycetidae</taxon>
        <taxon>Eurotiales</taxon>
        <taxon>Aspergillaceae</taxon>
        <taxon>Penicillium</taxon>
    </lineage>
</organism>
<dbReference type="PRINTS" id="PR00146">
    <property type="entry name" value="DHPICSNTHASE"/>
</dbReference>
<dbReference type="PROSITE" id="PS00665">
    <property type="entry name" value="DHDPS_1"/>
    <property type="match status" value="1"/>
</dbReference>
<evidence type="ECO:0008006" key="8">
    <source>
        <dbReference type="Google" id="ProtNLM"/>
    </source>
</evidence>
<feature type="binding site" evidence="5">
    <location>
        <position position="232"/>
    </location>
    <ligand>
        <name>pyruvate</name>
        <dbReference type="ChEBI" id="CHEBI:15361"/>
    </ligand>
</feature>
<feature type="binding site" evidence="5">
    <location>
        <position position="75"/>
    </location>
    <ligand>
        <name>pyruvate</name>
        <dbReference type="ChEBI" id="CHEBI:15361"/>
    </ligand>
</feature>
<name>A0A9W4K9W9_9EURO</name>
<gene>
    <name evidence="6" type="ORF">PEGY_LOCUS2631</name>
</gene>
<dbReference type="InterPro" id="IPR020624">
    <property type="entry name" value="Schiff_base-form_aldolases_CS"/>
</dbReference>
<dbReference type="Proteomes" id="UP001154252">
    <property type="component" value="Unassembled WGS sequence"/>
</dbReference>
<comment type="similarity">
    <text evidence="3">Belongs to the DapA family.</text>
</comment>